<dbReference type="PANTHER" id="PTHR24006">
    <property type="entry name" value="UBIQUITIN CARBOXYL-TERMINAL HYDROLASE"/>
    <property type="match status" value="1"/>
</dbReference>
<dbReference type="InterPro" id="IPR018200">
    <property type="entry name" value="USP_CS"/>
</dbReference>
<dbReference type="SUPFAM" id="SSF54001">
    <property type="entry name" value="Cysteine proteinases"/>
    <property type="match status" value="1"/>
</dbReference>
<dbReference type="EMBL" id="JAPQKO010000006">
    <property type="protein sequence ID" value="KAJ5155272.1"/>
    <property type="molecule type" value="Genomic_DNA"/>
</dbReference>
<sequence length="2486" mass="280669">MAEPPPESSHTPPGTPLSDSTRHQGDFMEDHDTHATRKRPRLDSGSGVESLSIDSAAVPAFDMDLTPDSRPAGKMTINVKSPSSDMPPESTDTVPAHPASPPAPPTHADATADSVISIPSSPAPSPSHSPEIEVAAPEDMDHDPHTSNWKPLEEAMRDQDQDQAAPEIVEVHSMASLVELFPNVRGNLSARENLSRVCVMIERYDARDTAALTLVKTWIDECVRNLDQFTPEAFAHEPDFWRAVPSVVESLLRRQQPLLPENSENRWADLEAFFLNYIRITVRMVKLLTELMRETSDEPELQVSENVCQRYLNTLQWVYQLQPTPYYITMKRFAEERTRNLLSQLRVQSIASHIDVLGAFAELADQLLSIAPQCHKLASLLGSILAISNELIADPTERELNLTPNTIANFSSDESLLEKVYHIIHSIDKKYQESIPKKYSWVTSDLSEKLFSNMTRSYTVLCQRSPKIAQLLAHSLSTELPDGLDNEKSAQVISWGWRFGVLQKLLTEGRMELRVQGVETMQSDLILIWHEKNGPDPAGVSIPLIQYLVRFIKDHKIVDYLVGVDSHIQLIGRSCNIVGFLIVTSSYTDAESEIIWKTITESQDRRIVSEVMSMLIRTFYMHATTSPALIYICKKVLVLPLARFDARTLELCEVLLGRLCDRPSGFGGLDQMDVTPLRLCMRLMRDSTAAEDLPVEQKAHLQDFGGKQLKKFLAAGISNSDRMEMYERCIADIAEMNQFVAGSIQVLLALVPVHDLPEMRKLANEFDLTSLVINDLLNFVHGPQVDFTAPFSKCELASRLGILIRLIDAVPDTITPDLSSRLWNEILLSDRLAAEGQKAVWGMMVNALTGSSQRNQFLERCIHEYLPALGPTHFSRESFAFAKNAIGYELRFNPPPIADENSVVLIPGMDRIWSFILTAPPGTIEAEAAKFAIDTYLDHPIINKSPQSAVQATHIAIVDRCVDQLKSAAAALKSEENSVMETENMDNALQEQDLKFRRSLLFLRQLLGGLRTRPKYSPPQRSPPHLPQGALKGDPVTISWQAFQGETSTKINTMVVGELSTATEFVEKLKQLTGFSKFSAIWNGHRIELLERPEALVRDIKHPTLLLLYKAPNTQDVTRDCRRQSTSLDSEVLQHFDEIYDLLALKNDLAREIYDFLAVFPPQARVLSLVKSETNNEKDLFPFQKPFVALHSLGALQTCLREEAVEASPKQSFVSHSIEILVAFLMSDEILFSLPRDFLGLSLAVRGLECFLAALAAYRAVNESSVLIDNPAPFAKRLLDILERTRLATPTAETAMVLHKAICNSFGLLIEGSIRNAEFWDAVKQQTQFDVLINALTLEDTRQGVRNEVSERIKMVCIPTKSPKQVTKALEQPETSSPAEAPARIDMLASIWDAIVLIIPKTPDFASQSAEFFKVALWVFHSVIEKSPRDMMFSHYLQQWSNVMFRHQTKEFVGREPIDHFIFGLVCLLELCLQLADDAKFELETFDVAAGIINNYLFPELTPEPHASSSSSIAPRTPVMHSETRKKLYNIVNLLCKRHEGNLFQVMTSLEDVIPREAVWGMQVSKTFRIPATLIPLMTQLFMNVEFRHFMLGLRLVEPDSSQKLLGETQRLFASMQDIWMKSFDPQDFVESIQTYDNEAIDVTVQMDVDEFYNLLFDRWEAQVLDPEDKQKFRTFYGGQLVQQIKSKECSHISERLEPFSAIQCDIKGKASLEESLQAYVEGEIMQGDNKYSCTGCGRHVDAVKRACLKDVPDNLIFHLKRFDFDMVTMMRSKINDRFEFPDRINMTPYKVEHLSDPESPVEPDIFELVGVLVHTGTAESGHYYSYTRERPSANSGSWVEFNDSDVSRFNPSTIEDQCFGGDSGSAHSMGSSHVNKVWNAYMLFYQRVSTMDQSKQIYQPLEAGLPVRVPVPVFIANIIALENELLIRSYCLLDPQFICFVQLLLSRLQAMAPESVHRRELEFLAIDLGMETFEQLVARTKDNVGVDSIFNELFRLLGRSPASACRVLKWVCAQSTAMRNLILRCPYEDVRQKGIMLIMGAAKKLQVFLRDPAMGENERRAWQNHLFEAIEHILDILETLWPYLQTVPRAWDDYFELLIQIAQSGPVAMQLLLESNMFLRCLEIIWIDQDDKKNLRDSYPNYWRLIEKGRQFSYTNMMSLCSIVFAKIDLSARPVPDDQNRIPNADDKFPLNVSESLFVWPLEENQSLSLLTKVLAHESFGRQQASRKIFATFVAAEPEAGFLANIVKTLEVGLLLSPAELSVPFLDAALAFCVYCPNESDINDIICIVARGVDTINNSAGREHIDFFARLCSITNERTTLQPDWFTVTVQARIPDFAPALLIDTDRDVRQKTLQVINTLLFSNTEDQLPEDMQARCRFIGRECAQACVEKISRAFLHGQFKSVESRLVHQIKSTVNFCLDAYYDDSEDDQKTVTTLRNALLFLDQITVDDPDDLVSESEAPSPEEWEATSAMASDSEIGVAGSP</sequence>
<comment type="caution">
    <text evidence="4">The sequence shown here is derived from an EMBL/GenBank/DDBJ whole genome shotgun (WGS) entry which is preliminary data.</text>
</comment>
<feature type="domain" description="USP" evidence="3">
    <location>
        <begin position="1562"/>
        <end position="1889"/>
    </location>
</feature>
<accession>A0A9W9HR28</accession>
<keyword evidence="1" id="KW-0175">Coiled coil</keyword>
<dbReference type="GO" id="GO:0016579">
    <property type="term" value="P:protein deubiquitination"/>
    <property type="evidence" value="ECO:0007669"/>
    <property type="project" value="InterPro"/>
</dbReference>
<reference evidence="4" key="1">
    <citation type="submission" date="2022-11" db="EMBL/GenBank/DDBJ databases">
        <authorList>
            <person name="Petersen C."/>
        </authorList>
    </citation>
    <scope>NUCLEOTIDE SEQUENCE</scope>
    <source>
        <strain evidence="4">IBT 21917</strain>
    </source>
</reference>
<feature type="region of interest" description="Disordered" evidence="2">
    <location>
        <begin position="1"/>
        <end position="110"/>
    </location>
</feature>
<dbReference type="PROSITE" id="PS50235">
    <property type="entry name" value="USP_3"/>
    <property type="match status" value="1"/>
</dbReference>
<proteinExistence type="predicted"/>
<dbReference type="GO" id="GO:0005829">
    <property type="term" value="C:cytosol"/>
    <property type="evidence" value="ECO:0007669"/>
    <property type="project" value="TreeGrafter"/>
</dbReference>
<protein>
    <recommendedName>
        <fullName evidence="3">USP domain-containing protein</fullName>
    </recommendedName>
</protein>
<dbReference type="GO" id="GO:0004843">
    <property type="term" value="F:cysteine-type deubiquitinase activity"/>
    <property type="evidence" value="ECO:0007669"/>
    <property type="project" value="InterPro"/>
</dbReference>
<reference evidence="4" key="2">
    <citation type="journal article" date="2023" name="IMA Fungus">
        <title>Comparative genomic study of the Penicillium genus elucidates a diverse pangenome and 15 lateral gene transfer events.</title>
        <authorList>
            <person name="Petersen C."/>
            <person name="Sorensen T."/>
            <person name="Nielsen M.R."/>
            <person name="Sondergaard T.E."/>
            <person name="Sorensen J.L."/>
            <person name="Fitzpatrick D.A."/>
            <person name="Frisvad J.C."/>
            <person name="Nielsen K.L."/>
        </authorList>
    </citation>
    <scope>NUCLEOTIDE SEQUENCE</scope>
    <source>
        <strain evidence="4">IBT 21917</strain>
    </source>
</reference>
<dbReference type="InterPro" id="IPR050164">
    <property type="entry name" value="Peptidase_C19"/>
</dbReference>
<dbReference type="FunFam" id="3.90.70.10:FF:000136">
    <property type="entry name" value="Ubiquitin C-terminal hydrolase, putative"/>
    <property type="match status" value="1"/>
</dbReference>
<dbReference type="Proteomes" id="UP001146351">
    <property type="component" value="Unassembled WGS sequence"/>
</dbReference>
<feature type="coiled-coil region" evidence="1">
    <location>
        <begin position="965"/>
        <end position="992"/>
    </location>
</feature>
<gene>
    <name evidence="4" type="ORF">N7492_008075</name>
</gene>
<dbReference type="InterPro" id="IPR028889">
    <property type="entry name" value="USP"/>
</dbReference>
<dbReference type="InterPro" id="IPR021905">
    <property type="entry name" value="DUF3517"/>
</dbReference>
<evidence type="ECO:0000313" key="5">
    <source>
        <dbReference type="Proteomes" id="UP001146351"/>
    </source>
</evidence>
<dbReference type="Gene3D" id="3.90.70.10">
    <property type="entry name" value="Cysteine proteinases"/>
    <property type="match status" value="1"/>
</dbReference>
<dbReference type="PANTHER" id="PTHR24006:SF827">
    <property type="entry name" value="UBIQUITIN CARBOXYL-TERMINAL HYDROLASE 34"/>
    <property type="match status" value="1"/>
</dbReference>
<dbReference type="InterPro" id="IPR001394">
    <property type="entry name" value="Peptidase_C19_UCH"/>
</dbReference>
<dbReference type="GO" id="GO:0005634">
    <property type="term" value="C:nucleus"/>
    <property type="evidence" value="ECO:0007669"/>
    <property type="project" value="TreeGrafter"/>
</dbReference>
<feature type="region of interest" description="Disordered" evidence="2">
    <location>
        <begin position="1012"/>
        <end position="1031"/>
    </location>
</feature>
<evidence type="ECO:0000256" key="1">
    <source>
        <dbReference type="SAM" id="Coils"/>
    </source>
</evidence>
<evidence type="ECO:0000256" key="2">
    <source>
        <dbReference type="SAM" id="MobiDB-lite"/>
    </source>
</evidence>
<feature type="compositionally biased region" description="Basic and acidic residues" evidence="2">
    <location>
        <begin position="20"/>
        <end position="35"/>
    </location>
</feature>
<dbReference type="InterPro" id="IPR038765">
    <property type="entry name" value="Papain-like_cys_pep_sf"/>
</dbReference>
<dbReference type="Pfam" id="PF12030">
    <property type="entry name" value="DUF3517"/>
    <property type="match status" value="1"/>
</dbReference>
<feature type="compositionally biased region" description="Acidic residues" evidence="2">
    <location>
        <begin position="2454"/>
        <end position="2469"/>
    </location>
</feature>
<evidence type="ECO:0000313" key="4">
    <source>
        <dbReference type="EMBL" id="KAJ5155272.1"/>
    </source>
</evidence>
<feature type="compositionally biased region" description="Pro residues" evidence="2">
    <location>
        <begin position="1016"/>
        <end position="1026"/>
    </location>
</feature>
<name>A0A9W9HR28_9EURO</name>
<feature type="region of interest" description="Disordered" evidence="2">
    <location>
        <begin position="2454"/>
        <end position="2486"/>
    </location>
</feature>
<dbReference type="Pfam" id="PF00443">
    <property type="entry name" value="UCH"/>
    <property type="match status" value="1"/>
</dbReference>
<dbReference type="PROSITE" id="PS00973">
    <property type="entry name" value="USP_2"/>
    <property type="match status" value="1"/>
</dbReference>
<organism evidence="4 5">
    <name type="scientific">Penicillium capsulatum</name>
    <dbReference type="NCBI Taxonomy" id="69766"/>
    <lineage>
        <taxon>Eukaryota</taxon>
        <taxon>Fungi</taxon>
        <taxon>Dikarya</taxon>
        <taxon>Ascomycota</taxon>
        <taxon>Pezizomycotina</taxon>
        <taxon>Eurotiomycetes</taxon>
        <taxon>Eurotiomycetidae</taxon>
        <taxon>Eurotiales</taxon>
        <taxon>Aspergillaceae</taxon>
        <taxon>Penicillium</taxon>
    </lineage>
</organism>
<keyword evidence="5" id="KW-1185">Reference proteome</keyword>
<dbReference type="OrthoDB" id="420187at2759"/>
<evidence type="ECO:0000259" key="3">
    <source>
        <dbReference type="PROSITE" id="PS50235"/>
    </source>
</evidence>